<dbReference type="Proteomes" id="UP000292082">
    <property type="component" value="Unassembled WGS sequence"/>
</dbReference>
<proteinExistence type="predicted"/>
<feature type="compositionally biased region" description="Low complexity" evidence="1">
    <location>
        <begin position="107"/>
        <end position="126"/>
    </location>
</feature>
<feature type="compositionally biased region" description="Basic and acidic residues" evidence="1">
    <location>
        <begin position="127"/>
        <end position="151"/>
    </location>
</feature>
<organism evidence="2 3">
    <name type="scientific">Dichomitus squalens</name>
    <dbReference type="NCBI Taxonomy" id="114155"/>
    <lineage>
        <taxon>Eukaryota</taxon>
        <taxon>Fungi</taxon>
        <taxon>Dikarya</taxon>
        <taxon>Basidiomycota</taxon>
        <taxon>Agaricomycotina</taxon>
        <taxon>Agaricomycetes</taxon>
        <taxon>Polyporales</taxon>
        <taxon>Polyporaceae</taxon>
        <taxon>Dichomitus</taxon>
    </lineage>
</organism>
<keyword evidence="3" id="KW-1185">Reference proteome</keyword>
<gene>
    <name evidence="2" type="ORF">BD310DRAFT_830933</name>
</gene>
<feature type="non-terminal residue" evidence="2">
    <location>
        <position position="1"/>
    </location>
</feature>
<dbReference type="AlphaFoldDB" id="A0A4Q9PIB5"/>
<evidence type="ECO:0000313" key="2">
    <source>
        <dbReference type="EMBL" id="TBU53066.1"/>
    </source>
</evidence>
<feature type="compositionally biased region" description="Low complexity" evidence="1">
    <location>
        <begin position="75"/>
        <end position="100"/>
    </location>
</feature>
<reference evidence="2 3" key="1">
    <citation type="submission" date="2019-01" db="EMBL/GenBank/DDBJ databases">
        <title>Draft genome sequences of three monokaryotic isolates of the white-rot basidiomycete fungus Dichomitus squalens.</title>
        <authorList>
            <consortium name="DOE Joint Genome Institute"/>
            <person name="Lopez S.C."/>
            <person name="Andreopoulos B."/>
            <person name="Pangilinan J."/>
            <person name="Lipzen A."/>
            <person name="Riley R."/>
            <person name="Ahrendt S."/>
            <person name="Ng V."/>
            <person name="Barry K."/>
            <person name="Daum C."/>
            <person name="Grigoriev I.V."/>
            <person name="Hilden K.S."/>
            <person name="Makela M.R."/>
            <person name="de Vries R.P."/>
        </authorList>
    </citation>
    <scope>NUCLEOTIDE SEQUENCE [LARGE SCALE GENOMIC DNA]</scope>
    <source>
        <strain evidence="2 3">CBS 464.89</strain>
    </source>
</reference>
<evidence type="ECO:0000313" key="3">
    <source>
        <dbReference type="Proteomes" id="UP000292082"/>
    </source>
</evidence>
<feature type="region of interest" description="Disordered" evidence="1">
    <location>
        <begin position="64"/>
        <end position="151"/>
    </location>
</feature>
<evidence type="ECO:0000256" key="1">
    <source>
        <dbReference type="SAM" id="MobiDB-lite"/>
    </source>
</evidence>
<dbReference type="EMBL" id="ML145226">
    <property type="protein sequence ID" value="TBU53066.1"/>
    <property type="molecule type" value="Genomic_DNA"/>
</dbReference>
<name>A0A4Q9PIB5_9APHY</name>
<sequence>RITKYITQFSPIATQVRWGHDALRYQFYRRLPDRLKDRISEIGKPDNLSDLHILTQSLDHRYWERKAERNRETPSSSKSGSKSGSGSNHSEPRSSSNSQSTPCAPQKSSDGKSSSSGSTSKSNSKPKSTEKSAPKPYTDKLGKDEKLTLEE</sequence>
<protein>
    <submittedName>
        <fullName evidence="2">Uncharacterized protein</fullName>
    </submittedName>
</protein>
<accession>A0A4Q9PIB5</accession>